<dbReference type="EC" id="4.2.1.69" evidence="5"/>
<name>A0A9W9LUK4_9EURO</name>
<dbReference type="GO" id="GO:0018820">
    <property type="term" value="F:cyanamide hydratase activity"/>
    <property type="evidence" value="ECO:0007669"/>
    <property type="project" value="UniProtKB-EC"/>
</dbReference>
<keyword evidence="10" id="KW-1185">Reference proteome</keyword>
<evidence type="ECO:0000313" key="10">
    <source>
        <dbReference type="Proteomes" id="UP001149163"/>
    </source>
</evidence>
<comment type="subunit">
    <text evidence="2">Homohexamer.</text>
</comment>
<evidence type="ECO:0000259" key="8">
    <source>
        <dbReference type="PROSITE" id="PS51831"/>
    </source>
</evidence>
<organism evidence="9 10">
    <name type="scientific">Penicillium canariense</name>
    <dbReference type="NCBI Taxonomy" id="189055"/>
    <lineage>
        <taxon>Eukaryota</taxon>
        <taxon>Fungi</taxon>
        <taxon>Dikarya</taxon>
        <taxon>Ascomycota</taxon>
        <taxon>Pezizomycotina</taxon>
        <taxon>Eurotiomycetes</taxon>
        <taxon>Eurotiomycetidae</taxon>
        <taxon>Eurotiales</taxon>
        <taxon>Aspergillaceae</taxon>
        <taxon>Penicillium</taxon>
    </lineage>
</organism>
<evidence type="ECO:0000256" key="6">
    <source>
        <dbReference type="ARBA" id="ARBA00056826"/>
    </source>
</evidence>
<dbReference type="GeneID" id="81423145"/>
<dbReference type="InterPro" id="IPR003607">
    <property type="entry name" value="HD/PDEase_dom"/>
</dbReference>
<dbReference type="GO" id="GO:0018890">
    <property type="term" value="P:cyanamide metabolic process"/>
    <property type="evidence" value="ECO:0007669"/>
    <property type="project" value="UniProtKB-ARBA"/>
</dbReference>
<proteinExistence type="inferred from homology"/>
<dbReference type="Proteomes" id="UP001149163">
    <property type="component" value="Unassembled WGS sequence"/>
</dbReference>
<evidence type="ECO:0000256" key="1">
    <source>
        <dbReference type="ARBA" id="ARBA00001947"/>
    </source>
</evidence>
<gene>
    <name evidence="9" type="ORF">N7482_001844</name>
</gene>
<dbReference type="RefSeq" id="XP_056547575.1">
    <property type="nucleotide sequence ID" value="XM_056683969.1"/>
</dbReference>
<comment type="caution">
    <text evidence="9">The sequence shown here is derived from an EMBL/GenBank/DDBJ whole genome shotgun (WGS) entry which is preliminary data.</text>
</comment>
<dbReference type="PANTHER" id="PTHR35569:SF1">
    <property type="entry name" value="CYANAMIDE HYDRATASE DDI2-RELATED"/>
    <property type="match status" value="1"/>
</dbReference>
<dbReference type="OrthoDB" id="409121at2759"/>
<evidence type="ECO:0000313" key="9">
    <source>
        <dbReference type="EMBL" id="KAJ5175967.1"/>
    </source>
</evidence>
<reference evidence="9" key="2">
    <citation type="journal article" date="2023" name="IMA Fungus">
        <title>Comparative genomic study of the Penicillium genus elucidates a diverse pangenome and 15 lateral gene transfer events.</title>
        <authorList>
            <person name="Petersen C."/>
            <person name="Sorensen T."/>
            <person name="Nielsen M.R."/>
            <person name="Sondergaard T.E."/>
            <person name="Sorensen J.L."/>
            <person name="Fitzpatrick D.A."/>
            <person name="Frisvad J.C."/>
            <person name="Nielsen K.L."/>
        </authorList>
    </citation>
    <scope>NUCLEOTIDE SEQUENCE</scope>
    <source>
        <strain evidence="9">IBT 26290</strain>
    </source>
</reference>
<evidence type="ECO:0000256" key="5">
    <source>
        <dbReference type="ARBA" id="ARBA00039139"/>
    </source>
</evidence>
<evidence type="ECO:0000256" key="3">
    <source>
        <dbReference type="ARBA" id="ARBA00022833"/>
    </source>
</evidence>
<dbReference type="CDD" id="cd00077">
    <property type="entry name" value="HDc"/>
    <property type="match status" value="1"/>
</dbReference>
<dbReference type="FunFam" id="1.10.3210.10:FF:000027">
    <property type="entry name" value="Urea hydro-lyase/cyanamide hydratase"/>
    <property type="match status" value="1"/>
</dbReference>
<comment type="similarity">
    <text evidence="7">Belongs to the cyanamide dehydrase family.</text>
</comment>
<dbReference type="AlphaFoldDB" id="A0A9W9LUK4"/>
<dbReference type="InterPro" id="IPR006674">
    <property type="entry name" value="HD_domain"/>
</dbReference>
<accession>A0A9W9LUK4</accession>
<dbReference type="PANTHER" id="PTHR35569">
    <property type="entry name" value="CYANAMIDE HYDRATASE DDI2-RELATED"/>
    <property type="match status" value="1"/>
</dbReference>
<evidence type="ECO:0000256" key="2">
    <source>
        <dbReference type="ARBA" id="ARBA00011643"/>
    </source>
</evidence>
<evidence type="ECO:0000256" key="7">
    <source>
        <dbReference type="ARBA" id="ARBA00061079"/>
    </source>
</evidence>
<keyword evidence="3" id="KW-0862">Zinc</keyword>
<comment type="cofactor">
    <cofactor evidence="1">
        <name>Zn(2+)</name>
        <dbReference type="ChEBI" id="CHEBI:29105"/>
    </cofactor>
</comment>
<evidence type="ECO:0000256" key="4">
    <source>
        <dbReference type="ARBA" id="ARBA00036058"/>
    </source>
</evidence>
<dbReference type="Gene3D" id="1.10.3210.10">
    <property type="entry name" value="Hypothetical protein af1432"/>
    <property type="match status" value="1"/>
</dbReference>
<reference evidence="9" key="1">
    <citation type="submission" date="2022-11" db="EMBL/GenBank/DDBJ databases">
        <authorList>
            <person name="Petersen C."/>
        </authorList>
    </citation>
    <scope>NUCLEOTIDE SEQUENCE</scope>
    <source>
        <strain evidence="9">IBT 26290</strain>
    </source>
</reference>
<dbReference type="SUPFAM" id="SSF109604">
    <property type="entry name" value="HD-domain/PDEase-like"/>
    <property type="match status" value="1"/>
</dbReference>
<dbReference type="InterPro" id="IPR017771">
    <property type="entry name" value="Cyanamide_hydratase_HD"/>
</dbReference>
<dbReference type="EMBL" id="JAPQKN010000001">
    <property type="protein sequence ID" value="KAJ5175967.1"/>
    <property type="molecule type" value="Genomic_DNA"/>
</dbReference>
<protein>
    <recommendedName>
        <fullName evidence="5">cyanamide hydratase</fullName>
        <ecNumber evidence="5">4.2.1.69</ecNumber>
    </recommendedName>
</protein>
<dbReference type="PROSITE" id="PS51831">
    <property type="entry name" value="HD"/>
    <property type="match status" value="1"/>
</dbReference>
<dbReference type="NCBIfam" id="TIGR03401">
    <property type="entry name" value="cyanamide_fam"/>
    <property type="match status" value="1"/>
</dbReference>
<feature type="domain" description="HD" evidence="8">
    <location>
        <begin position="63"/>
        <end position="178"/>
    </location>
</feature>
<comment type="catalytic activity">
    <reaction evidence="4">
        <text>urea = cyanamide + H2O</text>
        <dbReference type="Rhea" id="RHEA:23056"/>
        <dbReference type="ChEBI" id="CHEBI:15377"/>
        <dbReference type="ChEBI" id="CHEBI:16199"/>
        <dbReference type="ChEBI" id="CHEBI:16698"/>
        <dbReference type="EC" id="4.2.1.69"/>
    </reaction>
</comment>
<comment type="function">
    <text evidence="6">Cyanamide hydratase involved in the detoxification and/or utilization of cyanamide, a toxic nitrile compound distributed widely in the environment.</text>
</comment>
<sequence length="244" mass="26985">MSSSAGISVYGFTPVLSSASTLLETDPPSAAPVVFPVAQTPIPSTPLAQRIDAYAKAHLPTPTYNHSLRVYHYGIAIKRYRFPTWAFSDETYFLACLLHDIGTTEENLNATKMSFEFYGGFLALDVLQHQGDSKNATAPKDQAESVAEAIIRHQDLCQKGKITAVGQLLQLATIFDNAGLYSDIVHPSTIEDVTKHFPRLQWSNCFARTIEKENKLKPWSHTSTLGEKDFSLMVLGNTLMAPYE</sequence>
<dbReference type="Pfam" id="PF01966">
    <property type="entry name" value="HD"/>
    <property type="match status" value="1"/>
</dbReference>